<keyword evidence="2" id="KW-0285">Flavoprotein</keyword>
<feature type="domain" description="FAD-binding PCMH-type" evidence="5">
    <location>
        <begin position="383"/>
        <end position="554"/>
    </location>
</feature>
<dbReference type="InterPro" id="IPR036318">
    <property type="entry name" value="FAD-bd_PCMH-like_sf"/>
</dbReference>
<reference evidence="6" key="1">
    <citation type="submission" date="2020-01" db="EMBL/GenBank/DDBJ databases">
        <authorList>
            <person name="Feng Z.H.Z."/>
        </authorList>
    </citation>
    <scope>NUCLEOTIDE SEQUENCE</scope>
    <source>
        <strain evidence="6">CBS107.38</strain>
    </source>
</reference>
<dbReference type="PANTHER" id="PTHR42973">
    <property type="entry name" value="BINDING OXIDOREDUCTASE, PUTATIVE (AFU_ORTHOLOGUE AFUA_1G17690)-RELATED"/>
    <property type="match status" value="1"/>
</dbReference>
<evidence type="ECO:0000313" key="6">
    <source>
        <dbReference type="EMBL" id="KAF7675764.1"/>
    </source>
</evidence>
<dbReference type="InterPro" id="IPR048519">
    <property type="entry name" value="Gfd2/YDR514C-like_C"/>
</dbReference>
<dbReference type="RefSeq" id="XP_038786027.1">
    <property type="nucleotide sequence ID" value="XM_038931530.1"/>
</dbReference>
<keyword evidence="3" id="KW-0274">FAD</keyword>
<dbReference type="Gene3D" id="3.30.465.10">
    <property type="match status" value="1"/>
</dbReference>
<dbReference type="AlphaFoldDB" id="A0A8H7EHA1"/>
<dbReference type="GO" id="GO:0071949">
    <property type="term" value="F:FAD binding"/>
    <property type="evidence" value="ECO:0007669"/>
    <property type="project" value="InterPro"/>
</dbReference>
<keyword evidence="4" id="KW-0560">Oxidoreductase</keyword>
<dbReference type="InterPro" id="IPR016167">
    <property type="entry name" value="FAD-bd_PCMH_sub1"/>
</dbReference>
<comment type="caution">
    <text evidence="6">The sequence shown here is derived from an EMBL/GenBank/DDBJ whole genome shotgun (WGS) entry which is preliminary data.</text>
</comment>
<dbReference type="InterPro" id="IPR016169">
    <property type="entry name" value="FAD-bd_PCMH_sub2"/>
</dbReference>
<dbReference type="PANTHER" id="PTHR42973:SF34">
    <property type="entry name" value="FAD BINDING DOMAIN PROTEIN (AFU_ORTHOLOGUE AFUA_3G02770)"/>
    <property type="match status" value="1"/>
</dbReference>
<dbReference type="InterPro" id="IPR016166">
    <property type="entry name" value="FAD-bd_PCMH"/>
</dbReference>
<keyword evidence="7" id="KW-1185">Reference proteome</keyword>
<sequence length="822" mass="89945">MSVSTPGKLESLRNVLAKSSDRDVLHKYLRRSNTGLLRDAVLVTLHRKWSATPPHRLTELGITTYDRATNQGQPIAGPHAEDLLRQVWSLHLVIRSTAHLDSTPAGLDPFHFGTTVYVSHEEALNFLQQIWHQPMDEKKAASGFRPIVYMSFGANDSISKMRKTAFDFDPSSIVTTIATLDAQVIPQQAKITRHADASFTYLLQQFKIPVHHPQNSGNAAMYATIIATLSAIRFEIYSCPVNKVAKPGQTGQSSRKSAESVVQGLMNWPTPAPPIGVRVYCWRCGIESHDFADCLDMDLRCIIDARKIREEPAGGFARGQRRSQDGAVGRVVGIRISSFSTGSIHTIPYYSTGITCCDSLKLVFGANKTFDTAPTTYWSVQQLEVEPYCTFTPTAALEVSSLVLIARLTQCPFAIKSGGHAAFPGASSIEGGITVDMANMNQKKLSADKKSVAVGPGNRWKEVYDYLTPYNLAIVGGRAAYVGVGGLTLGGGISHHTNEYGLACDNIASFELVTASGIILEVSQETFPGLYWALRGGGNNFGIITTFNYETLPQGLMFASKRQYNATYAPALFDAFGSAVEAAETDTKLAHFVAVAYSRGVKIASTEYEYFDPIDPANPPAILKEYFSLPPLTDNTRNCSLADTTPGLSQSMPDSFRTTMWSQSFKLNTDLMKRMTDHLFEIAPNIPVGAPSVSFQAFSKPALKAMQKKGGNALGLHPENGPLFHALFYLSWTDEKDDKVVLKAAQDFLSASVAMAKELGAYNDYMYMPYSSPYQPVISGYGLENVAKLNKVSRKYDPTGVFQKLQPGYFKLDGTAPYGQVV</sequence>
<organism evidence="6 7">
    <name type="scientific">Alternaria burnsii</name>
    <dbReference type="NCBI Taxonomy" id="1187904"/>
    <lineage>
        <taxon>Eukaryota</taxon>
        <taxon>Fungi</taxon>
        <taxon>Dikarya</taxon>
        <taxon>Ascomycota</taxon>
        <taxon>Pezizomycotina</taxon>
        <taxon>Dothideomycetes</taxon>
        <taxon>Pleosporomycetidae</taxon>
        <taxon>Pleosporales</taxon>
        <taxon>Pleosporineae</taxon>
        <taxon>Pleosporaceae</taxon>
        <taxon>Alternaria</taxon>
        <taxon>Alternaria sect. Alternaria</taxon>
    </lineage>
</organism>
<reference evidence="6" key="2">
    <citation type="submission" date="2020-08" db="EMBL/GenBank/DDBJ databases">
        <title>Draft Genome Sequence of Cumin Blight Pathogen Alternaria burnsii.</title>
        <authorList>
            <person name="Feng Z."/>
        </authorList>
    </citation>
    <scope>NUCLEOTIDE SEQUENCE</scope>
    <source>
        <strain evidence="6">CBS107.38</strain>
    </source>
</reference>
<evidence type="ECO:0000313" key="7">
    <source>
        <dbReference type="Proteomes" id="UP000596902"/>
    </source>
</evidence>
<dbReference type="GeneID" id="62204708"/>
<dbReference type="Gene3D" id="3.40.462.20">
    <property type="match status" value="1"/>
</dbReference>
<evidence type="ECO:0000256" key="3">
    <source>
        <dbReference type="ARBA" id="ARBA00022827"/>
    </source>
</evidence>
<gene>
    <name evidence="6" type="ORF">GT037_006483</name>
</gene>
<proteinExistence type="inferred from homology"/>
<comment type="similarity">
    <text evidence="1">Belongs to the oxygen-dependent FAD-linked oxidoreductase family.</text>
</comment>
<dbReference type="Proteomes" id="UP000596902">
    <property type="component" value="Unassembled WGS sequence"/>
</dbReference>
<dbReference type="PROSITE" id="PS51387">
    <property type="entry name" value="FAD_PCMH"/>
    <property type="match status" value="1"/>
</dbReference>
<dbReference type="EMBL" id="JAAABM010000008">
    <property type="protein sequence ID" value="KAF7675764.1"/>
    <property type="molecule type" value="Genomic_DNA"/>
</dbReference>
<dbReference type="Pfam" id="PF01565">
    <property type="entry name" value="FAD_binding_4"/>
    <property type="match status" value="1"/>
</dbReference>
<accession>A0A8H7EHA1</accession>
<dbReference type="InterPro" id="IPR050416">
    <property type="entry name" value="FAD-linked_Oxidoreductase"/>
</dbReference>
<dbReference type="SUPFAM" id="SSF56176">
    <property type="entry name" value="FAD-binding/transporter-associated domain-like"/>
    <property type="match status" value="1"/>
</dbReference>
<dbReference type="GO" id="GO:0016491">
    <property type="term" value="F:oxidoreductase activity"/>
    <property type="evidence" value="ECO:0007669"/>
    <property type="project" value="UniProtKB-KW"/>
</dbReference>
<evidence type="ECO:0000256" key="1">
    <source>
        <dbReference type="ARBA" id="ARBA00005466"/>
    </source>
</evidence>
<evidence type="ECO:0000259" key="5">
    <source>
        <dbReference type="PROSITE" id="PS51387"/>
    </source>
</evidence>
<protein>
    <submittedName>
        <fullName evidence="6">Fad-binding domain-containing protein</fullName>
    </submittedName>
</protein>
<dbReference type="Gene3D" id="3.30.43.10">
    <property type="entry name" value="Uridine Diphospho-n-acetylenolpyruvylglucosamine Reductase, domain 2"/>
    <property type="match status" value="1"/>
</dbReference>
<name>A0A8H7EHA1_9PLEO</name>
<evidence type="ECO:0000256" key="2">
    <source>
        <dbReference type="ARBA" id="ARBA00022630"/>
    </source>
</evidence>
<evidence type="ECO:0000256" key="4">
    <source>
        <dbReference type="ARBA" id="ARBA00023002"/>
    </source>
</evidence>
<dbReference type="Pfam" id="PF21762">
    <property type="entry name" value="DEDDh_C"/>
    <property type="match status" value="1"/>
</dbReference>
<dbReference type="InterPro" id="IPR006094">
    <property type="entry name" value="Oxid_FAD_bind_N"/>
</dbReference>